<organism evidence="2 3">
    <name type="scientific">Funneliformis caledonium</name>
    <dbReference type="NCBI Taxonomy" id="1117310"/>
    <lineage>
        <taxon>Eukaryota</taxon>
        <taxon>Fungi</taxon>
        <taxon>Fungi incertae sedis</taxon>
        <taxon>Mucoromycota</taxon>
        <taxon>Glomeromycotina</taxon>
        <taxon>Glomeromycetes</taxon>
        <taxon>Glomerales</taxon>
        <taxon>Glomeraceae</taxon>
        <taxon>Funneliformis</taxon>
    </lineage>
</organism>
<feature type="region of interest" description="Disordered" evidence="1">
    <location>
        <begin position="1"/>
        <end position="54"/>
    </location>
</feature>
<evidence type="ECO:0000313" key="3">
    <source>
        <dbReference type="Proteomes" id="UP000789570"/>
    </source>
</evidence>
<feature type="non-terminal residue" evidence="2">
    <location>
        <position position="1"/>
    </location>
</feature>
<sequence>PSVRRSDSDDSSSDEETTTFSSECMDVDYLSSSSNSIRGDLNSETDSDDDGNTIKNSRRALSFAICINFNIVLNGNDDYIVE</sequence>
<proteinExistence type="predicted"/>
<dbReference type="AlphaFoldDB" id="A0A9N9I7E0"/>
<reference evidence="2" key="1">
    <citation type="submission" date="2021-06" db="EMBL/GenBank/DDBJ databases">
        <authorList>
            <person name="Kallberg Y."/>
            <person name="Tangrot J."/>
            <person name="Rosling A."/>
        </authorList>
    </citation>
    <scope>NUCLEOTIDE SEQUENCE</scope>
    <source>
        <strain evidence="2">UK204</strain>
    </source>
</reference>
<accession>A0A9N9I7E0</accession>
<keyword evidence="3" id="KW-1185">Reference proteome</keyword>
<dbReference type="EMBL" id="CAJVPQ010010698">
    <property type="protein sequence ID" value="CAG8723744.1"/>
    <property type="molecule type" value="Genomic_DNA"/>
</dbReference>
<evidence type="ECO:0000313" key="2">
    <source>
        <dbReference type="EMBL" id="CAG8723744.1"/>
    </source>
</evidence>
<evidence type="ECO:0000256" key="1">
    <source>
        <dbReference type="SAM" id="MobiDB-lite"/>
    </source>
</evidence>
<comment type="caution">
    <text evidence="2">The sequence shown here is derived from an EMBL/GenBank/DDBJ whole genome shotgun (WGS) entry which is preliminary data.</text>
</comment>
<gene>
    <name evidence="2" type="ORF">FCALED_LOCUS14539</name>
</gene>
<dbReference type="Proteomes" id="UP000789570">
    <property type="component" value="Unassembled WGS sequence"/>
</dbReference>
<protein>
    <submittedName>
        <fullName evidence="2">15121_t:CDS:1</fullName>
    </submittedName>
</protein>
<name>A0A9N9I7E0_9GLOM</name>